<keyword evidence="2" id="KW-0808">Transferase</keyword>
<dbReference type="Gene3D" id="3.40.50.2000">
    <property type="entry name" value="Glycogen Phosphorylase B"/>
    <property type="match status" value="2"/>
</dbReference>
<organism evidence="2 3">
    <name type="scientific">Bacillus aquiflavi</name>
    <dbReference type="NCBI Taxonomy" id="2672567"/>
    <lineage>
        <taxon>Bacteria</taxon>
        <taxon>Bacillati</taxon>
        <taxon>Bacillota</taxon>
        <taxon>Bacilli</taxon>
        <taxon>Bacillales</taxon>
        <taxon>Bacillaceae</taxon>
        <taxon>Bacillus</taxon>
    </lineage>
</organism>
<evidence type="ECO:0000313" key="4">
    <source>
        <dbReference type="Proteomes" id="UP000570010"/>
    </source>
</evidence>
<reference evidence="2 3" key="1">
    <citation type="submission" date="2020-02" db="EMBL/GenBank/DDBJ databases">
        <title>Bacillus aquiflavi sp. nov., isolated from yellow water of strong flavor Chinese baijiu in Yibin region of China.</title>
        <authorList>
            <person name="Xie J."/>
        </authorList>
    </citation>
    <scope>NUCLEOTIDE SEQUENCE [LARGE SCALE GENOMIC DNA]</scope>
    <source>
        <strain evidence="2 3">3H-10</strain>
    </source>
</reference>
<keyword evidence="3" id="KW-1185">Reference proteome</keyword>
<dbReference type="SUPFAM" id="SSF53756">
    <property type="entry name" value="UDP-Glycosyltransferase/glycogen phosphorylase"/>
    <property type="match status" value="1"/>
</dbReference>
<dbReference type="RefSeq" id="WP_163242759.1">
    <property type="nucleotide sequence ID" value="NZ_JAAIWN010000032.1"/>
</dbReference>
<dbReference type="AlphaFoldDB" id="A0A6B3W321"/>
<accession>A0A6B3W321</accession>
<name>A0A6B3W321_9BACI</name>
<proteinExistence type="predicted"/>
<dbReference type="EMBL" id="JAAIWN010000032">
    <property type="protein sequence ID" value="NEY82353.1"/>
    <property type="molecule type" value="Genomic_DNA"/>
</dbReference>
<sequence length="347" mass="40394">MTDFLFVTYLFSPKDGVGSTRSRAIYSFLKSKNIDIDIISRDTYGKNKSFPLWTMRTFFSILKSKRRTVYVSCGPFTHLIFVTIAAKLSRKRLIIDFRDPWSLNIKNNYGKKIETESIFKRYKRSLKIKISELVEKFIYKQCNSFIVCTNGMYESYRSLFKNDDKLHLIINGHTVDVKAKLKTIPNTVKFVCLGKFAEYNPNKALHCLKKINALIKQNPHIKYELIFVGTDPAINLEIIKAAHLDRIAKFIPRKSYKEAIQIAESCDIGLAIVRDEFIELGTKAFDYIGLHLPIFDCFEKDNNFRDFFKNYLSNGEKITITINDAMKFRREQILEENLNVFINSNNS</sequence>
<dbReference type="Proteomes" id="UP000570010">
    <property type="component" value="Unassembled WGS sequence"/>
</dbReference>
<evidence type="ECO:0000313" key="2">
    <source>
        <dbReference type="EMBL" id="NEY82353.1"/>
    </source>
</evidence>
<dbReference type="GO" id="GO:0016740">
    <property type="term" value="F:transferase activity"/>
    <property type="evidence" value="ECO:0007669"/>
    <property type="project" value="UniProtKB-KW"/>
</dbReference>
<dbReference type="Proteomes" id="UP000472971">
    <property type="component" value="Unassembled WGS sequence"/>
</dbReference>
<gene>
    <name evidence="2" type="ORF">G4D64_12765</name>
    <name evidence="1" type="ORF">H1Z61_13155</name>
</gene>
<dbReference type="EMBL" id="JACEIO010000033">
    <property type="protein sequence ID" value="MBA4538054.1"/>
    <property type="molecule type" value="Genomic_DNA"/>
</dbReference>
<evidence type="ECO:0000313" key="3">
    <source>
        <dbReference type="Proteomes" id="UP000472971"/>
    </source>
</evidence>
<comment type="caution">
    <text evidence="2">The sequence shown here is derived from an EMBL/GenBank/DDBJ whole genome shotgun (WGS) entry which is preliminary data.</text>
</comment>
<reference evidence="1 4" key="2">
    <citation type="submission" date="2020-07" db="EMBL/GenBank/DDBJ databases">
        <authorList>
            <person name="Feng H."/>
        </authorList>
    </citation>
    <scope>NUCLEOTIDE SEQUENCE [LARGE SCALE GENOMIC DNA]</scope>
    <source>
        <strain evidence="4">s-12</strain>
        <strain evidence="1">S-12</strain>
    </source>
</reference>
<evidence type="ECO:0000313" key="1">
    <source>
        <dbReference type="EMBL" id="MBA4538054.1"/>
    </source>
</evidence>
<protein>
    <submittedName>
        <fullName evidence="2">Glycosyltransferase family 4 protein</fullName>
    </submittedName>
</protein>